<feature type="domain" description="DUF11" evidence="4">
    <location>
        <begin position="203"/>
        <end position="284"/>
    </location>
</feature>
<dbReference type="InterPro" id="IPR047589">
    <property type="entry name" value="DUF11_rpt"/>
</dbReference>
<dbReference type="PANTHER" id="PTHR34819:SF3">
    <property type="entry name" value="CELL SURFACE PROTEIN"/>
    <property type="match status" value="1"/>
</dbReference>
<dbReference type="InterPro" id="IPR033764">
    <property type="entry name" value="Sdr_B"/>
</dbReference>
<evidence type="ECO:0000313" key="6">
    <source>
        <dbReference type="EMBL" id="OQX00877.1"/>
    </source>
</evidence>
<dbReference type="SUPFAM" id="SSF117074">
    <property type="entry name" value="Hypothetical protein PA1324"/>
    <property type="match status" value="1"/>
</dbReference>
<evidence type="ECO:0000256" key="1">
    <source>
        <dbReference type="ARBA" id="ARBA00004613"/>
    </source>
</evidence>
<sequence length="285" mass="28901">SDGQFGKGSGLGEVELLCPPAPIEIGNRVWLDSDNDGLQDAGETGIAGVQVKLMQGATELASATTTADGTYAFSSATGTTTTSHIYGLTALVPNTTYTVKFPTTTTVGATTYNLTSASAGSNREVDSNAPATGEVSVAASDIPQSGANNYSFDVGYGTTPPAAGCTTITNIANISKLTETDPTAANNSASAAIQANCVTPKTDLKLVKTVSKPTVRHGDAITYTITLINDSDVEATGVKVEDRLPTGLTLVTATPSQGTFAAGVWNVGTVAARATLTLTLAVTVD</sequence>
<evidence type="ECO:0008006" key="8">
    <source>
        <dbReference type="Google" id="ProtNLM"/>
    </source>
</evidence>
<comment type="subcellular location">
    <subcellularLocation>
        <location evidence="1">Secreted</location>
    </subcellularLocation>
</comment>
<dbReference type="GO" id="GO:0005576">
    <property type="term" value="C:extracellular region"/>
    <property type="evidence" value="ECO:0007669"/>
    <property type="project" value="UniProtKB-SubCell"/>
</dbReference>
<evidence type="ECO:0000256" key="3">
    <source>
        <dbReference type="ARBA" id="ARBA00022729"/>
    </source>
</evidence>
<dbReference type="InterPro" id="IPR051172">
    <property type="entry name" value="Chlamydia_OmcB"/>
</dbReference>
<accession>A0A1Y1Q9S4</accession>
<evidence type="ECO:0000256" key="2">
    <source>
        <dbReference type="ARBA" id="ARBA00022525"/>
    </source>
</evidence>
<dbReference type="Gene3D" id="2.60.40.10">
    <property type="entry name" value="Immunoglobulins"/>
    <property type="match status" value="1"/>
</dbReference>
<proteinExistence type="predicted"/>
<gene>
    <name evidence="6" type="ORF">BWK73_47540</name>
</gene>
<protein>
    <recommendedName>
        <fullName evidence="8">DUF11 domain-containing protein</fullName>
    </recommendedName>
</protein>
<dbReference type="InterPro" id="IPR013783">
    <property type="entry name" value="Ig-like_fold"/>
</dbReference>
<dbReference type="Gene3D" id="2.60.40.1170">
    <property type="entry name" value="Mu homology domain, subdomain B"/>
    <property type="match status" value="1"/>
</dbReference>
<evidence type="ECO:0000259" key="4">
    <source>
        <dbReference type="Pfam" id="PF01345"/>
    </source>
</evidence>
<feature type="non-terminal residue" evidence="6">
    <location>
        <position position="1"/>
    </location>
</feature>
<dbReference type="Pfam" id="PF17210">
    <property type="entry name" value="SdrD_B"/>
    <property type="match status" value="1"/>
</dbReference>
<keyword evidence="2" id="KW-0964">Secreted</keyword>
<dbReference type="EMBL" id="MTEJ01000617">
    <property type="protein sequence ID" value="OQX00877.1"/>
    <property type="molecule type" value="Genomic_DNA"/>
</dbReference>
<comment type="caution">
    <text evidence="6">The sequence shown here is derived from an EMBL/GenBank/DDBJ whole genome shotgun (WGS) entry which is preliminary data.</text>
</comment>
<dbReference type="Proteomes" id="UP000192491">
    <property type="component" value="Unassembled WGS sequence"/>
</dbReference>
<evidence type="ECO:0000313" key="7">
    <source>
        <dbReference type="Proteomes" id="UP000192491"/>
    </source>
</evidence>
<dbReference type="InterPro" id="IPR001434">
    <property type="entry name" value="OmcB-like_DUF11"/>
</dbReference>
<evidence type="ECO:0000259" key="5">
    <source>
        <dbReference type="Pfam" id="PF17210"/>
    </source>
</evidence>
<dbReference type="Pfam" id="PF01345">
    <property type="entry name" value="DUF11"/>
    <property type="match status" value="1"/>
</dbReference>
<dbReference type="NCBIfam" id="TIGR01451">
    <property type="entry name" value="B_ant_repeat"/>
    <property type="match status" value="1"/>
</dbReference>
<dbReference type="AlphaFoldDB" id="A0A1Y1Q9S4"/>
<name>A0A1Y1Q9S4_9GAMM</name>
<reference evidence="6 7" key="1">
    <citation type="submission" date="2017-01" db="EMBL/GenBank/DDBJ databases">
        <title>Novel large sulfur bacteria in the metagenomes of groundwater-fed chemosynthetic microbial mats in the Lake Huron basin.</title>
        <authorList>
            <person name="Sharrar A.M."/>
            <person name="Flood B.E."/>
            <person name="Bailey J.V."/>
            <person name="Jones D.S."/>
            <person name="Biddanda B."/>
            <person name="Ruberg S.A."/>
            <person name="Marcus D.N."/>
            <person name="Dick G.J."/>
        </authorList>
    </citation>
    <scope>NUCLEOTIDE SEQUENCE [LARGE SCALE GENOMIC DNA]</scope>
    <source>
        <strain evidence="6">A8</strain>
    </source>
</reference>
<organism evidence="6 7">
    <name type="scientific">Thiothrix lacustris</name>
    <dbReference type="NCBI Taxonomy" id="525917"/>
    <lineage>
        <taxon>Bacteria</taxon>
        <taxon>Pseudomonadati</taxon>
        <taxon>Pseudomonadota</taxon>
        <taxon>Gammaproteobacteria</taxon>
        <taxon>Thiotrichales</taxon>
        <taxon>Thiotrichaceae</taxon>
        <taxon>Thiothrix</taxon>
    </lineage>
</organism>
<dbReference type="PANTHER" id="PTHR34819">
    <property type="entry name" value="LARGE CYSTEINE-RICH PERIPLASMIC PROTEIN OMCB"/>
    <property type="match status" value="1"/>
</dbReference>
<feature type="domain" description="SD-repeat containing protein B" evidence="5">
    <location>
        <begin position="24"/>
        <end position="75"/>
    </location>
</feature>
<keyword evidence="3" id="KW-0732">Signal</keyword>